<organism evidence="3 6">
    <name type="scientific">Myxococcus virescens</name>
    <dbReference type="NCBI Taxonomy" id="83456"/>
    <lineage>
        <taxon>Bacteria</taxon>
        <taxon>Pseudomonadati</taxon>
        <taxon>Myxococcota</taxon>
        <taxon>Myxococcia</taxon>
        <taxon>Myxococcales</taxon>
        <taxon>Cystobacterineae</taxon>
        <taxon>Myxococcaceae</taxon>
        <taxon>Myxococcus</taxon>
    </lineage>
</organism>
<protein>
    <recommendedName>
        <fullName evidence="2">DUF4055 domain-containing protein</fullName>
    </recommendedName>
</protein>
<evidence type="ECO:0000313" key="6">
    <source>
        <dbReference type="Proteomes" id="UP000321224"/>
    </source>
</evidence>
<sequence length="492" mass="53862">MAKSDVNAQSSAYKGMLPDWQLVLDLMGGTRAMREAGERHLPRHPRETLKAYRARLNRTFLFNYFTKVLGSLAAKPFAKPVRLGDAAPEELQALVDDVDRQGHDLTAWARPVFADGLAKAFTHFLVDFPVVDPEKVKTLEDEQRVGARPYFVHIPAEALIAAYSEVVDGVERLTHVRFRETEVRMAGYAEVVVERIRVLEPTQWEVHERVGNGGWKKVESGENQLGFIPLVTWYAGERKALMQARPPLLDLAFKNVEHWQSASDQRNVLTVARFPMLAASGVREEAGGEGQSEDGGKLTVSPHALLTTENPQGKFYYVEHGGAAISAGRQDLEDLKDEMAALGIELLVKRSGTATATEKSINEAKSQSELQAMAESFGDALELGLHFAARWMQLQVDDASLKVQVHTDFGLTEQDKQDLDVLFKARAKGDISREAFLAELKRRGVLAPDFDAALDADRLMSEGPALGTFRPAPSALGGGRAPAAAPASGGAA</sequence>
<gene>
    <name evidence="3" type="ORF">MVI01_64140</name>
    <name evidence="4" type="ORF">SAMN04488504_108159</name>
</gene>
<evidence type="ECO:0000256" key="1">
    <source>
        <dbReference type="SAM" id="MobiDB-lite"/>
    </source>
</evidence>
<proteinExistence type="predicted"/>
<feature type="region of interest" description="Disordered" evidence="1">
    <location>
        <begin position="470"/>
        <end position="492"/>
    </location>
</feature>
<name>A0A511HM28_9BACT</name>
<dbReference type="Pfam" id="PF13264">
    <property type="entry name" value="DUF4055"/>
    <property type="match status" value="1"/>
</dbReference>
<dbReference type="AlphaFoldDB" id="A0A511HM28"/>
<reference evidence="4 5" key="1">
    <citation type="submission" date="2016-10" db="EMBL/GenBank/DDBJ databases">
        <authorList>
            <person name="Varghese N."/>
            <person name="Submissions S."/>
        </authorList>
    </citation>
    <scope>NUCLEOTIDE SEQUENCE [LARGE SCALE GENOMIC DNA]</scope>
    <source>
        <strain evidence="4 5">DSM 2260</strain>
    </source>
</reference>
<evidence type="ECO:0000313" key="5">
    <source>
        <dbReference type="Proteomes" id="UP000198717"/>
    </source>
</evidence>
<accession>A0A511HM28</accession>
<comment type="caution">
    <text evidence="3">The sequence shown here is derived from an EMBL/GenBank/DDBJ whole genome shotgun (WGS) entry which is preliminary data.</text>
</comment>
<dbReference type="Proteomes" id="UP000321224">
    <property type="component" value="Unassembled WGS sequence"/>
</dbReference>
<evidence type="ECO:0000313" key="3">
    <source>
        <dbReference type="EMBL" id="GEL74630.1"/>
    </source>
</evidence>
<dbReference type="EMBL" id="FNAJ01000008">
    <property type="protein sequence ID" value="SDE54697.1"/>
    <property type="molecule type" value="Genomic_DNA"/>
</dbReference>
<evidence type="ECO:0000259" key="2">
    <source>
        <dbReference type="Pfam" id="PF13264"/>
    </source>
</evidence>
<keyword evidence="5" id="KW-1185">Reference proteome</keyword>
<evidence type="ECO:0000313" key="4">
    <source>
        <dbReference type="EMBL" id="SDE54697.1"/>
    </source>
</evidence>
<dbReference type="Proteomes" id="UP000198717">
    <property type="component" value="Unassembled WGS sequence"/>
</dbReference>
<dbReference type="RefSeq" id="WP_090491672.1">
    <property type="nucleotide sequence ID" value="NZ_BJVY01000051.1"/>
</dbReference>
<dbReference type="EMBL" id="BJVY01000051">
    <property type="protein sequence ID" value="GEL74630.1"/>
    <property type="molecule type" value="Genomic_DNA"/>
</dbReference>
<reference evidence="3 6" key="2">
    <citation type="submission" date="2019-07" db="EMBL/GenBank/DDBJ databases">
        <title>Whole genome shotgun sequence of Myxococcus virescens NBRC 100334.</title>
        <authorList>
            <person name="Hosoyama A."/>
            <person name="Uohara A."/>
            <person name="Ohji S."/>
            <person name="Ichikawa N."/>
        </authorList>
    </citation>
    <scope>NUCLEOTIDE SEQUENCE [LARGE SCALE GENOMIC DNA]</scope>
    <source>
        <strain evidence="3 6">NBRC 100334</strain>
    </source>
</reference>
<dbReference type="InterPro" id="IPR025129">
    <property type="entry name" value="DUF4055"/>
</dbReference>
<feature type="domain" description="DUF4055" evidence="2">
    <location>
        <begin position="247"/>
        <end position="392"/>
    </location>
</feature>